<dbReference type="GO" id="GO:0006298">
    <property type="term" value="P:mismatch repair"/>
    <property type="evidence" value="ECO:0007669"/>
    <property type="project" value="InterPro"/>
</dbReference>
<sequence>MDNLYIEAYKFYKSEYAHGLVLFHIQSHFEAYEDDAIQLGTALNLPVHLKEGVKFCGFPDYELGNTLLSLVQIGISVKTIEYRDENGMFSIPKVKQILDDIEADY</sequence>
<protein>
    <submittedName>
        <fullName evidence="2">DNA mismatch repair protein MutS</fullName>
    </submittedName>
</protein>
<dbReference type="GO" id="GO:0005524">
    <property type="term" value="F:ATP binding"/>
    <property type="evidence" value="ECO:0007669"/>
    <property type="project" value="InterPro"/>
</dbReference>
<evidence type="ECO:0000259" key="1">
    <source>
        <dbReference type="Pfam" id="PF01624"/>
    </source>
</evidence>
<dbReference type="InterPro" id="IPR007695">
    <property type="entry name" value="DNA_mismatch_repair_MutS-lik_N"/>
</dbReference>
<dbReference type="SUPFAM" id="SSF55271">
    <property type="entry name" value="DNA repair protein MutS, domain I"/>
    <property type="match status" value="1"/>
</dbReference>
<dbReference type="RefSeq" id="WP_121765096.1">
    <property type="nucleotide sequence ID" value="NZ_RAZM01000001.1"/>
</dbReference>
<dbReference type="EMBL" id="RAZM01000001">
    <property type="protein sequence ID" value="RLT81933.1"/>
    <property type="molecule type" value="Genomic_DNA"/>
</dbReference>
<dbReference type="Pfam" id="PF01624">
    <property type="entry name" value="MutS_I"/>
    <property type="match status" value="1"/>
</dbReference>
<comment type="caution">
    <text evidence="2">The sequence shown here is derived from an EMBL/GenBank/DDBJ whole genome shotgun (WGS) entry which is preliminary data.</text>
</comment>
<gene>
    <name evidence="2" type="ORF">D7Y07_00770</name>
</gene>
<reference evidence="2 3" key="1">
    <citation type="submission" date="2018-09" db="EMBL/GenBank/DDBJ databases">
        <title>Murine metabolic-syndrome-specific gut microbial biobank.</title>
        <authorList>
            <person name="Liu C."/>
        </authorList>
    </citation>
    <scope>NUCLEOTIDE SEQUENCE [LARGE SCALE GENOMIC DNA]</scope>
    <source>
        <strain evidence="2 3">0.1X-D8-26</strain>
    </source>
</reference>
<evidence type="ECO:0000313" key="2">
    <source>
        <dbReference type="EMBL" id="RLT81933.1"/>
    </source>
</evidence>
<accession>A0A3L8AGZ8</accession>
<dbReference type="GO" id="GO:0030983">
    <property type="term" value="F:mismatched DNA binding"/>
    <property type="evidence" value="ECO:0007669"/>
    <property type="project" value="InterPro"/>
</dbReference>
<dbReference type="Proteomes" id="UP000267159">
    <property type="component" value="Unassembled WGS sequence"/>
</dbReference>
<feature type="domain" description="DNA mismatch repair protein MutS-like N-terminal" evidence="1">
    <location>
        <begin position="7"/>
        <end position="85"/>
    </location>
</feature>
<dbReference type="AlphaFoldDB" id="A0A3L8AGZ8"/>
<evidence type="ECO:0000313" key="3">
    <source>
        <dbReference type="Proteomes" id="UP000267159"/>
    </source>
</evidence>
<proteinExistence type="predicted"/>
<name>A0A3L8AGZ8_9BACE</name>
<dbReference type="InterPro" id="IPR016151">
    <property type="entry name" value="DNA_mismatch_repair_MutS_N"/>
</dbReference>
<organism evidence="2 3">
    <name type="scientific">Bacteroides acidifaciens</name>
    <dbReference type="NCBI Taxonomy" id="85831"/>
    <lineage>
        <taxon>Bacteria</taxon>
        <taxon>Pseudomonadati</taxon>
        <taxon>Bacteroidota</taxon>
        <taxon>Bacteroidia</taxon>
        <taxon>Bacteroidales</taxon>
        <taxon>Bacteroidaceae</taxon>
        <taxon>Bacteroides</taxon>
    </lineage>
</organism>
<dbReference type="Gene3D" id="3.40.1170.10">
    <property type="entry name" value="DNA repair protein MutS, domain I"/>
    <property type="match status" value="1"/>
</dbReference>